<dbReference type="GO" id="GO:0008237">
    <property type="term" value="F:metallopeptidase activity"/>
    <property type="evidence" value="ECO:0007669"/>
    <property type="project" value="InterPro"/>
</dbReference>
<dbReference type="Gene3D" id="2.150.10.10">
    <property type="entry name" value="Serralysin-like metalloprotease, C-terminal"/>
    <property type="match status" value="1"/>
</dbReference>
<dbReference type="Gene3D" id="3.40.390.10">
    <property type="entry name" value="Collagenase (Catalytic Domain)"/>
    <property type="match status" value="1"/>
</dbReference>
<organism evidence="1 2">
    <name type="scientific">Rodentibacter pneumotropicus</name>
    <dbReference type="NCBI Taxonomy" id="758"/>
    <lineage>
        <taxon>Bacteria</taxon>
        <taxon>Pseudomonadati</taxon>
        <taxon>Pseudomonadota</taxon>
        <taxon>Gammaproteobacteria</taxon>
        <taxon>Pasteurellales</taxon>
        <taxon>Pasteurellaceae</taxon>
        <taxon>Rodentibacter</taxon>
    </lineage>
</organism>
<accession>A0A448MKJ9</accession>
<protein>
    <submittedName>
        <fullName evidence="1">Serralysin</fullName>
        <ecNumber evidence="1">3.4.24.40</ecNumber>
    </submittedName>
</protein>
<evidence type="ECO:0000313" key="1">
    <source>
        <dbReference type="EMBL" id="VEH65717.1"/>
    </source>
</evidence>
<gene>
    <name evidence="1" type="ORF">NCTC8284_00864</name>
</gene>
<dbReference type="InterPro" id="IPR024079">
    <property type="entry name" value="MetalloPept_cat_dom_sf"/>
</dbReference>
<sequence length="125" mass="13828">MSANLDNPTLKASSYNTNIHEIGHTLQLAHSAGENKGFTYEETSEFTVESYNGAMSLKQGTIVSRYSSLHLFDLATLHYRYGVNPEARKGNDTYGFKDYNATESDGALYIWDGAGIDVFDASNEK</sequence>
<dbReference type="InterPro" id="IPR011049">
    <property type="entry name" value="Serralysin-like_metalloprot_C"/>
</dbReference>
<proteinExistence type="predicted"/>
<dbReference type="SUPFAM" id="SSF55486">
    <property type="entry name" value="Metalloproteases ('zincins'), catalytic domain"/>
    <property type="match status" value="1"/>
</dbReference>
<dbReference type="EMBL" id="LR134405">
    <property type="protein sequence ID" value="VEH65717.1"/>
    <property type="molecule type" value="Genomic_DNA"/>
</dbReference>
<dbReference type="AlphaFoldDB" id="A0A448MKJ9"/>
<name>A0A448MKJ9_9PAST</name>
<dbReference type="KEGG" id="rpne:NCTC8284_00864"/>
<keyword evidence="1" id="KW-0378">Hydrolase</keyword>
<dbReference type="EC" id="3.4.24.40" evidence="1"/>
<evidence type="ECO:0000313" key="2">
    <source>
        <dbReference type="Proteomes" id="UP000278733"/>
    </source>
</evidence>
<reference evidence="1 2" key="1">
    <citation type="submission" date="2018-12" db="EMBL/GenBank/DDBJ databases">
        <authorList>
            <consortium name="Pathogen Informatics"/>
        </authorList>
    </citation>
    <scope>NUCLEOTIDE SEQUENCE [LARGE SCALE GENOMIC DNA]</scope>
    <source>
        <strain evidence="1 2">NCTC8284</strain>
    </source>
</reference>
<dbReference type="Proteomes" id="UP000278733">
    <property type="component" value="Chromosome"/>
</dbReference>